<protein>
    <submittedName>
        <fullName evidence="1">Uncharacterized protein</fullName>
    </submittedName>
</protein>
<evidence type="ECO:0000313" key="2">
    <source>
        <dbReference type="Proteomes" id="UP000812287"/>
    </source>
</evidence>
<dbReference type="Proteomes" id="UP000812287">
    <property type="component" value="Unassembled WGS sequence"/>
</dbReference>
<name>A0A9P7VFK5_9AGAR</name>
<organism evidence="1 2">
    <name type="scientific">Guyanagaster necrorhizus</name>
    <dbReference type="NCBI Taxonomy" id="856835"/>
    <lineage>
        <taxon>Eukaryota</taxon>
        <taxon>Fungi</taxon>
        <taxon>Dikarya</taxon>
        <taxon>Basidiomycota</taxon>
        <taxon>Agaricomycotina</taxon>
        <taxon>Agaricomycetes</taxon>
        <taxon>Agaricomycetidae</taxon>
        <taxon>Agaricales</taxon>
        <taxon>Marasmiineae</taxon>
        <taxon>Physalacriaceae</taxon>
        <taxon>Guyanagaster</taxon>
    </lineage>
</organism>
<proteinExistence type="predicted"/>
<gene>
    <name evidence="1" type="ORF">BT62DRAFT_938737</name>
</gene>
<comment type="caution">
    <text evidence="1">The sequence shown here is derived from an EMBL/GenBank/DDBJ whole genome shotgun (WGS) entry which is preliminary data.</text>
</comment>
<sequence>MLLLIVSEAVIRGRGENRTISCACSHYFPSSTSGEIKVLEREAQRRKEERPYVEGCMDVEGEEGKRL</sequence>
<reference evidence="1" key="1">
    <citation type="submission" date="2020-11" db="EMBL/GenBank/DDBJ databases">
        <title>Adaptations for nitrogen fixation in a non-lichenized fungal sporocarp promotes dispersal by wood-feeding termites.</title>
        <authorList>
            <consortium name="DOE Joint Genome Institute"/>
            <person name="Koch R.A."/>
            <person name="Yoon G."/>
            <person name="Arayal U."/>
            <person name="Lail K."/>
            <person name="Amirebrahimi M."/>
            <person name="Labutti K."/>
            <person name="Lipzen A."/>
            <person name="Riley R."/>
            <person name="Barry K."/>
            <person name="Henrissat B."/>
            <person name="Grigoriev I.V."/>
            <person name="Herr J.R."/>
            <person name="Aime M.C."/>
        </authorList>
    </citation>
    <scope>NUCLEOTIDE SEQUENCE</scope>
    <source>
        <strain evidence="1">MCA 3950</strain>
    </source>
</reference>
<dbReference type="GeneID" id="66109891"/>
<dbReference type="RefSeq" id="XP_043033162.1">
    <property type="nucleotide sequence ID" value="XM_043187594.1"/>
</dbReference>
<dbReference type="EMBL" id="MU250587">
    <property type="protein sequence ID" value="KAG7439662.1"/>
    <property type="molecule type" value="Genomic_DNA"/>
</dbReference>
<keyword evidence="2" id="KW-1185">Reference proteome</keyword>
<accession>A0A9P7VFK5</accession>
<evidence type="ECO:0000313" key="1">
    <source>
        <dbReference type="EMBL" id="KAG7439662.1"/>
    </source>
</evidence>
<dbReference type="AlphaFoldDB" id="A0A9P7VFK5"/>